<evidence type="ECO:0000313" key="3">
    <source>
        <dbReference type="EMBL" id="GGH37880.1"/>
    </source>
</evidence>
<feature type="domain" description="DUF4234" evidence="2">
    <location>
        <begin position="5"/>
        <end position="71"/>
    </location>
</feature>
<evidence type="ECO:0000256" key="1">
    <source>
        <dbReference type="SAM" id="Phobius"/>
    </source>
</evidence>
<evidence type="ECO:0000259" key="2">
    <source>
        <dbReference type="Pfam" id="PF14018"/>
    </source>
</evidence>
<accession>A0ABQ1YVR7</accession>
<proteinExistence type="predicted"/>
<protein>
    <recommendedName>
        <fullName evidence="2">DUF4234 domain-containing protein</fullName>
    </recommendedName>
</protein>
<dbReference type="Proteomes" id="UP000659344">
    <property type="component" value="Unassembled WGS sequence"/>
</dbReference>
<keyword evidence="4" id="KW-1185">Reference proteome</keyword>
<feature type="transmembrane region" description="Helical" evidence="1">
    <location>
        <begin position="86"/>
        <end position="104"/>
    </location>
</feature>
<dbReference type="EMBL" id="BMFT01000005">
    <property type="protein sequence ID" value="GGH37880.1"/>
    <property type="molecule type" value="Genomic_DNA"/>
</dbReference>
<comment type="caution">
    <text evidence="3">The sequence shown here is derived from an EMBL/GenBank/DDBJ whole genome shotgun (WGS) entry which is preliminary data.</text>
</comment>
<keyword evidence="1" id="KW-0812">Transmembrane</keyword>
<keyword evidence="1" id="KW-1133">Transmembrane helix</keyword>
<feature type="transmembrane region" description="Helical" evidence="1">
    <location>
        <begin position="48"/>
        <end position="66"/>
    </location>
</feature>
<keyword evidence="1" id="KW-0472">Membrane</keyword>
<organism evidence="3 4">
    <name type="scientific">Paenibacillus segetis</name>
    <dbReference type="NCBI Taxonomy" id="1325360"/>
    <lineage>
        <taxon>Bacteria</taxon>
        <taxon>Bacillati</taxon>
        <taxon>Bacillota</taxon>
        <taxon>Bacilli</taxon>
        <taxon>Bacillales</taxon>
        <taxon>Paenibacillaceae</taxon>
        <taxon>Paenibacillus</taxon>
    </lineage>
</organism>
<name>A0ABQ1YVR7_9BACL</name>
<dbReference type="Pfam" id="PF14018">
    <property type="entry name" value="DUF4234"/>
    <property type="match status" value="1"/>
</dbReference>
<dbReference type="InterPro" id="IPR025328">
    <property type="entry name" value="DUF4234"/>
</dbReference>
<reference evidence="4" key="1">
    <citation type="journal article" date="2019" name="Int. J. Syst. Evol. Microbiol.">
        <title>The Global Catalogue of Microorganisms (GCM) 10K type strain sequencing project: providing services to taxonomists for standard genome sequencing and annotation.</title>
        <authorList>
            <consortium name="The Broad Institute Genomics Platform"/>
            <consortium name="The Broad Institute Genome Sequencing Center for Infectious Disease"/>
            <person name="Wu L."/>
            <person name="Ma J."/>
        </authorList>
    </citation>
    <scope>NUCLEOTIDE SEQUENCE [LARGE SCALE GENOMIC DNA]</scope>
    <source>
        <strain evidence="4">CGMCC 1.12769</strain>
    </source>
</reference>
<sequence length="113" mass="12735">MIQQRNIAMAILFTFITCGIYGIYWMYKIFDESRIISRDPDGSAGLDLLLTIVTCGLYGFFAIYKASSRLYEADVARGNTYANDDSVLLTILYAFASIISVAIIQSKINKFLY</sequence>
<evidence type="ECO:0000313" key="4">
    <source>
        <dbReference type="Proteomes" id="UP000659344"/>
    </source>
</evidence>
<gene>
    <name evidence="3" type="ORF">GCM10008013_45580</name>
</gene>
<feature type="transmembrane region" description="Helical" evidence="1">
    <location>
        <begin position="6"/>
        <end position="27"/>
    </location>
</feature>